<dbReference type="Pfam" id="PF00903">
    <property type="entry name" value="Glyoxalase"/>
    <property type="match status" value="1"/>
</dbReference>
<feature type="domain" description="VOC" evidence="1">
    <location>
        <begin position="6"/>
        <end position="132"/>
    </location>
</feature>
<dbReference type="PANTHER" id="PTHR21366:SF14">
    <property type="entry name" value="GLYOXALASE DOMAIN-CONTAINING PROTEIN 5"/>
    <property type="match status" value="1"/>
</dbReference>
<proteinExistence type="predicted"/>
<dbReference type="EMBL" id="CP073347">
    <property type="protein sequence ID" value="UTW11821.1"/>
    <property type="molecule type" value="Genomic_DNA"/>
</dbReference>
<gene>
    <name evidence="2" type="ORF">KDW95_21675</name>
</gene>
<dbReference type="InterPro" id="IPR050383">
    <property type="entry name" value="GlyoxalaseI/FosfomycinResist"/>
</dbReference>
<dbReference type="SUPFAM" id="SSF54593">
    <property type="entry name" value="Glyoxalase/Bleomycin resistance protein/Dihydroxybiphenyl dioxygenase"/>
    <property type="match status" value="1"/>
</dbReference>
<dbReference type="InterPro" id="IPR037523">
    <property type="entry name" value="VOC_core"/>
</dbReference>
<dbReference type="RefSeq" id="WP_255853862.1">
    <property type="nucleotide sequence ID" value="NZ_CP073347.1"/>
</dbReference>
<dbReference type="Proteomes" id="UP001058461">
    <property type="component" value="Chromosome"/>
</dbReference>
<dbReference type="InterPro" id="IPR004360">
    <property type="entry name" value="Glyas_Fos-R_dOase_dom"/>
</dbReference>
<dbReference type="Gene3D" id="3.10.180.10">
    <property type="entry name" value="2,3-Dihydroxybiphenyl 1,2-Dioxygenase, domain 1"/>
    <property type="match status" value="1"/>
</dbReference>
<reference evidence="2" key="1">
    <citation type="submission" date="2021-04" db="EMBL/GenBank/DDBJ databases">
        <title>Oceanospirillales bacteria with DddD are important DMSP degraders in coastal seawater.</title>
        <authorList>
            <person name="Liu J."/>
        </authorList>
    </citation>
    <scope>NUCLEOTIDE SEQUENCE</scope>
    <source>
        <strain evidence="2">D13-1</strain>
    </source>
</reference>
<evidence type="ECO:0000259" key="1">
    <source>
        <dbReference type="PROSITE" id="PS51819"/>
    </source>
</evidence>
<dbReference type="PANTHER" id="PTHR21366">
    <property type="entry name" value="GLYOXALASE FAMILY PROTEIN"/>
    <property type="match status" value="1"/>
</dbReference>
<organism evidence="2 3">
    <name type="scientific">Marinobacterium rhizophilum</name>
    <dbReference type="NCBI Taxonomy" id="420402"/>
    <lineage>
        <taxon>Bacteria</taxon>
        <taxon>Pseudomonadati</taxon>
        <taxon>Pseudomonadota</taxon>
        <taxon>Gammaproteobacteria</taxon>
        <taxon>Oceanospirillales</taxon>
        <taxon>Oceanospirillaceae</taxon>
        <taxon>Marinobacterium</taxon>
    </lineage>
</organism>
<accession>A0ABY5HHI2</accession>
<evidence type="ECO:0000313" key="3">
    <source>
        <dbReference type="Proteomes" id="UP001058461"/>
    </source>
</evidence>
<sequence>MIQIRDIDHLVLRVQRLDPMLDFYCRVLGCELERVKEDLGLYQLRAGRALIDLITVDGELGAAGGRAPAAEGRNMDHLCLRLEPFDATAIRAYLIAENVEVGAVESRYGAEGMGPSFYIQDPEGNTLELKGPPEPL</sequence>
<keyword evidence="3" id="KW-1185">Reference proteome</keyword>
<dbReference type="PROSITE" id="PS51819">
    <property type="entry name" value="VOC"/>
    <property type="match status" value="1"/>
</dbReference>
<evidence type="ECO:0000313" key="2">
    <source>
        <dbReference type="EMBL" id="UTW11821.1"/>
    </source>
</evidence>
<dbReference type="InterPro" id="IPR029068">
    <property type="entry name" value="Glyas_Bleomycin-R_OHBP_Dase"/>
</dbReference>
<protein>
    <submittedName>
        <fullName evidence="2">VOC family protein</fullName>
    </submittedName>
</protein>
<name>A0ABY5HHI2_9GAMM</name>